<comment type="caution">
    <text evidence="12">The sequence shown here is derived from an EMBL/GenBank/DDBJ whole genome shotgun (WGS) entry which is preliminary data.</text>
</comment>
<evidence type="ECO:0000256" key="2">
    <source>
        <dbReference type="ARBA" id="ARBA00012438"/>
    </source>
</evidence>
<dbReference type="InterPro" id="IPR003594">
    <property type="entry name" value="HATPase_dom"/>
</dbReference>
<evidence type="ECO:0000256" key="6">
    <source>
        <dbReference type="ARBA" id="ARBA00022777"/>
    </source>
</evidence>
<evidence type="ECO:0000313" key="12">
    <source>
        <dbReference type="EMBL" id="GGC34652.1"/>
    </source>
</evidence>
<evidence type="ECO:0000256" key="10">
    <source>
        <dbReference type="SAM" id="Phobius"/>
    </source>
</evidence>
<dbReference type="Gene3D" id="1.20.5.1930">
    <property type="match status" value="1"/>
</dbReference>
<feature type="domain" description="Histidine kinase" evidence="11">
    <location>
        <begin position="571"/>
        <end position="660"/>
    </location>
</feature>
<dbReference type="Pfam" id="PF07730">
    <property type="entry name" value="HisKA_3"/>
    <property type="match status" value="1"/>
</dbReference>
<dbReference type="CDD" id="cd16917">
    <property type="entry name" value="HATPase_UhpB-NarQ-NarX-like"/>
    <property type="match status" value="1"/>
</dbReference>
<dbReference type="SUPFAM" id="SSF55874">
    <property type="entry name" value="ATPase domain of HSP90 chaperone/DNA topoisomerase II/histidine kinase"/>
    <property type="match status" value="1"/>
</dbReference>
<keyword evidence="8" id="KW-0902">Two-component regulatory system</keyword>
<proteinExistence type="predicted"/>
<evidence type="ECO:0000313" key="13">
    <source>
        <dbReference type="Proteomes" id="UP000597338"/>
    </source>
</evidence>
<dbReference type="PANTHER" id="PTHR24421:SF10">
    <property type="entry name" value="NITRATE_NITRITE SENSOR PROTEIN NARQ"/>
    <property type="match status" value="1"/>
</dbReference>
<keyword evidence="7" id="KW-0067">ATP-binding</keyword>
<feature type="coiled-coil region" evidence="9">
    <location>
        <begin position="336"/>
        <end position="363"/>
    </location>
</feature>
<keyword evidence="10" id="KW-1133">Transmembrane helix</keyword>
<protein>
    <recommendedName>
        <fullName evidence="2">histidine kinase</fullName>
        <ecNumber evidence="2">2.7.13.3</ecNumber>
    </recommendedName>
</protein>
<gene>
    <name evidence="12" type="ORF">GCM10011386_28490</name>
</gene>
<keyword evidence="5" id="KW-0547">Nucleotide-binding</keyword>
<dbReference type="EC" id="2.7.13.3" evidence="2"/>
<dbReference type="InterPro" id="IPR005467">
    <property type="entry name" value="His_kinase_dom"/>
</dbReference>
<evidence type="ECO:0000256" key="8">
    <source>
        <dbReference type="ARBA" id="ARBA00023012"/>
    </source>
</evidence>
<keyword evidence="3" id="KW-0597">Phosphoprotein</keyword>
<comment type="catalytic activity">
    <reaction evidence="1">
        <text>ATP + protein L-histidine = ADP + protein N-phospho-L-histidine.</text>
        <dbReference type="EC" id="2.7.13.3"/>
    </reaction>
</comment>
<name>A0ABQ1MBA4_9SPHI</name>
<dbReference type="Gene3D" id="3.30.565.10">
    <property type="entry name" value="Histidine kinase-like ATPase, C-terminal domain"/>
    <property type="match status" value="1"/>
</dbReference>
<evidence type="ECO:0000256" key="1">
    <source>
        <dbReference type="ARBA" id="ARBA00000085"/>
    </source>
</evidence>
<keyword evidence="10" id="KW-0472">Membrane</keyword>
<dbReference type="InterPro" id="IPR011712">
    <property type="entry name" value="Sig_transdc_His_kin_sub3_dim/P"/>
</dbReference>
<evidence type="ECO:0000256" key="5">
    <source>
        <dbReference type="ARBA" id="ARBA00022741"/>
    </source>
</evidence>
<dbReference type="Proteomes" id="UP000597338">
    <property type="component" value="Unassembled WGS sequence"/>
</dbReference>
<dbReference type="PANTHER" id="PTHR24421">
    <property type="entry name" value="NITRATE/NITRITE SENSOR PROTEIN NARX-RELATED"/>
    <property type="match status" value="1"/>
</dbReference>
<sequence>MHGAAGSFNLFNFAVKFFTLPMHNMISLLTTLALSAFLLIMIPSNVQAQEQFNDINQAYHQGQLTDTSYLKRVDSLTSHLLAQGVFFPVDTLLHHLKLYQNIAWNRNVPGHFRVDYYLIQLNNAHMANLRGAAMYFAEKVTQEADRQNDPRPLIELAVKTYIFSIQKNYKKIIQTYKKSEQAVHNVLHILQSDTTAFKAGLDALQVLSAVMNAYANLKDTAQVMEVYTLATQIGKQLTQRYPVNRGNMLLADFALLEFDFVLASIQQDYGKAERLLDEITALKETYSDQATGFIDYNLMEWRTGHYIHIGNLDSAAIYVKRYETTPTFSDTQPAVVNTYKARLAALQNNYKQAYELLGKALEENGKAQSTLMEELDDLLYAYTEAESNKLALEHAEREKRKHIQWIVAISALAIAVVLGVYLYMRKEKQQAKNRIASLQEIANAQIASMEEIKAQAIQEEQKRLARELHDGLSSTLAGIKHQLDLLCLTNPSDPLVSRLASIENQVNDAYAIARGKSHQWYQDAELFQETLFKTRIEKLLDTAFRATNGVSTNVQVDDYVLGNVQTEMKIELLRIIQESITNILKHAKAKTVSVLLYGEGDHLILTISDDGRGWGSSSRNISGLGIRSIYERAKNLGGTANIRTSTTAGTEVEVSIPLSSS</sequence>
<dbReference type="PROSITE" id="PS50109">
    <property type="entry name" value="HIS_KIN"/>
    <property type="match status" value="1"/>
</dbReference>
<keyword evidence="10" id="KW-0812">Transmembrane</keyword>
<dbReference type="InterPro" id="IPR050482">
    <property type="entry name" value="Sensor_HK_TwoCompSys"/>
</dbReference>
<evidence type="ECO:0000256" key="3">
    <source>
        <dbReference type="ARBA" id="ARBA00022553"/>
    </source>
</evidence>
<dbReference type="SMART" id="SM00387">
    <property type="entry name" value="HATPase_c"/>
    <property type="match status" value="1"/>
</dbReference>
<dbReference type="EMBL" id="BMIK01000010">
    <property type="protein sequence ID" value="GGC34652.1"/>
    <property type="molecule type" value="Genomic_DNA"/>
</dbReference>
<evidence type="ECO:0000256" key="4">
    <source>
        <dbReference type="ARBA" id="ARBA00022679"/>
    </source>
</evidence>
<keyword evidence="9" id="KW-0175">Coiled coil</keyword>
<accession>A0ABQ1MBA4</accession>
<reference evidence="13" key="1">
    <citation type="journal article" date="2019" name="Int. J. Syst. Evol. Microbiol.">
        <title>The Global Catalogue of Microorganisms (GCM) 10K type strain sequencing project: providing services to taxonomists for standard genome sequencing and annotation.</title>
        <authorList>
            <consortium name="The Broad Institute Genomics Platform"/>
            <consortium name="The Broad Institute Genome Sequencing Center for Infectious Disease"/>
            <person name="Wu L."/>
            <person name="Ma J."/>
        </authorList>
    </citation>
    <scope>NUCLEOTIDE SEQUENCE [LARGE SCALE GENOMIC DNA]</scope>
    <source>
        <strain evidence="13">CGMCC 1.15342</strain>
    </source>
</reference>
<evidence type="ECO:0000259" key="11">
    <source>
        <dbReference type="PROSITE" id="PS50109"/>
    </source>
</evidence>
<dbReference type="InterPro" id="IPR036890">
    <property type="entry name" value="HATPase_C_sf"/>
</dbReference>
<keyword evidence="6" id="KW-0418">Kinase</keyword>
<keyword evidence="13" id="KW-1185">Reference proteome</keyword>
<feature type="transmembrane region" description="Helical" evidence="10">
    <location>
        <begin position="403"/>
        <end position="424"/>
    </location>
</feature>
<organism evidence="12 13">
    <name type="scientific">Parapedobacter defluvii</name>
    <dbReference type="NCBI Taxonomy" id="2045106"/>
    <lineage>
        <taxon>Bacteria</taxon>
        <taxon>Pseudomonadati</taxon>
        <taxon>Bacteroidota</taxon>
        <taxon>Sphingobacteriia</taxon>
        <taxon>Sphingobacteriales</taxon>
        <taxon>Sphingobacteriaceae</taxon>
        <taxon>Parapedobacter</taxon>
    </lineage>
</organism>
<keyword evidence="4" id="KW-0808">Transferase</keyword>
<evidence type="ECO:0000256" key="7">
    <source>
        <dbReference type="ARBA" id="ARBA00022840"/>
    </source>
</evidence>
<evidence type="ECO:0000256" key="9">
    <source>
        <dbReference type="SAM" id="Coils"/>
    </source>
</evidence>
<dbReference type="Pfam" id="PF02518">
    <property type="entry name" value="HATPase_c"/>
    <property type="match status" value="1"/>
</dbReference>